<dbReference type="SUPFAM" id="SSF52833">
    <property type="entry name" value="Thioredoxin-like"/>
    <property type="match status" value="1"/>
</dbReference>
<gene>
    <name evidence="3" type="ORF">ACFPZN_36340</name>
</gene>
<comment type="caution">
    <text evidence="3">The sequence shown here is derived from an EMBL/GenBank/DDBJ whole genome shotgun (WGS) entry which is preliminary data.</text>
</comment>
<keyword evidence="2" id="KW-0472">Membrane</keyword>
<feature type="region of interest" description="Disordered" evidence="1">
    <location>
        <begin position="127"/>
        <end position="220"/>
    </location>
</feature>
<feature type="compositionally biased region" description="Pro residues" evidence="1">
    <location>
        <begin position="135"/>
        <end position="154"/>
    </location>
</feature>
<keyword evidence="2" id="KW-1133">Transmembrane helix</keyword>
<feature type="transmembrane region" description="Helical" evidence="2">
    <location>
        <begin position="22"/>
        <end position="42"/>
    </location>
</feature>
<evidence type="ECO:0000256" key="2">
    <source>
        <dbReference type="SAM" id="Phobius"/>
    </source>
</evidence>
<dbReference type="Proteomes" id="UP001596074">
    <property type="component" value="Unassembled WGS sequence"/>
</dbReference>
<proteinExistence type="predicted"/>
<name>A0ABW1ACC5_9ACTN</name>
<dbReference type="EMBL" id="JBHSON010000064">
    <property type="protein sequence ID" value="MFC5751115.1"/>
    <property type="molecule type" value="Genomic_DNA"/>
</dbReference>
<keyword evidence="4" id="KW-1185">Reference proteome</keyword>
<evidence type="ECO:0000313" key="3">
    <source>
        <dbReference type="EMBL" id="MFC5751115.1"/>
    </source>
</evidence>
<reference evidence="4" key="1">
    <citation type="journal article" date="2019" name="Int. J. Syst. Evol. Microbiol.">
        <title>The Global Catalogue of Microorganisms (GCM) 10K type strain sequencing project: providing services to taxonomists for standard genome sequencing and annotation.</title>
        <authorList>
            <consortium name="The Broad Institute Genomics Platform"/>
            <consortium name="The Broad Institute Genome Sequencing Center for Infectious Disease"/>
            <person name="Wu L."/>
            <person name="Ma J."/>
        </authorList>
    </citation>
    <scope>NUCLEOTIDE SEQUENCE [LARGE SCALE GENOMIC DNA]</scope>
    <source>
        <strain evidence="4">KCTC 42087</strain>
    </source>
</reference>
<feature type="compositionally biased region" description="Low complexity" evidence="1">
    <location>
        <begin position="209"/>
        <end position="220"/>
    </location>
</feature>
<accession>A0ABW1ACC5</accession>
<feature type="compositionally biased region" description="Low complexity" evidence="1">
    <location>
        <begin position="155"/>
        <end position="166"/>
    </location>
</feature>
<organism evidence="3 4">
    <name type="scientific">Actinomadura rugatobispora</name>
    <dbReference type="NCBI Taxonomy" id="1994"/>
    <lineage>
        <taxon>Bacteria</taxon>
        <taxon>Bacillati</taxon>
        <taxon>Actinomycetota</taxon>
        <taxon>Actinomycetes</taxon>
        <taxon>Streptosporangiales</taxon>
        <taxon>Thermomonosporaceae</taxon>
        <taxon>Actinomadura</taxon>
    </lineage>
</organism>
<dbReference type="RefSeq" id="WP_378286992.1">
    <property type="nucleotide sequence ID" value="NZ_JBHSON010000064.1"/>
</dbReference>
<dbReference type="InterPro" id="IPR036249">
    <property type="entry name" value="Thioredoxin-like_sf"/>
</dbReference>
<sequence>MSTLAPGSPPYRNPAGEGRRRLFAVLAAGVMIAIVPAALAVLRDRDDEPGAMVATGYDGPPPPVTRASDGSSVVVWGDESAPLLEVFTDYRCAECKRVEDAIGPVIKGLASRGRLRVVYRAIELPADGGATYPPGGGPAPAPVTPAAPDVPAPPDGTGVPGDPGYPGSTGGPVEPRYPGSTGGPVEPGATGGPVDPGAARGLAEPPVPDGSAPPGSAVAGGAANAALCAPARSWYPYHDALFAHQPREGAHAPPPEQLIALGARAGITGRAFAACVHRGTRTPMVEQLTRYAADVRGVRSVPAAFLDGMPLDPSTHLRNRAAFERAVHDARHG</sequence>
<evidence type="ECO:0000313" key="4">
    <source>
        <dbReference type="Proteomes" id="UP001596074"/>
    </source>
</evidence>
<dbReference type="Gene3D" id="3.40.30.10">
    <property type="entry name" value="Glutaredoxin"/>
    <property type="match status" value="2"/>
</dbReference>
<evidence type="ECO:0000256" key="1">
    <source>
        <dbReference type="SAM" id="MobiDB-lite"/>
    </source>
</evidence>
<protein>
    <submittedName>
        <fullName evidence="3">DsbA family protein</fullName>
    </submittedName>
</protein>
<keyword evidence="2" id="KW-0812">Transmembrane</keyword>